<dbReference type="Pfam" id="PF11854">
    <property type="entry name" value="MtrB_PioB"/>
    <property type="match status" value="1"/>
</dbReference>
<feature type="chain" id="PRO_5020598683" evidence="1">
    <location>
        <begin position="22"/>
        <end position="660"/>
    </location>
</feature>
<dbReference type="AlphaFoldDB" id="A0A4R2EZD8"/>
<evidence type="ECO:0000256" key="1">
    <source>
        <dbReference type="SAM" id="SignalP"/>
    </source>
</evidence>
<dbReference type="Proteomes" id="UP000294832">
    <property type="component" value="Unassembled WGS sequence"/>
</dbReference>
<feature type="signal peptide" evidence="1">
    <location>
        <begin position="1"/>
        <end position="21"/>
    </location>
</feature>
<keyword evidence="3" id="KW-1185">Reference proteome</keyword>
<sequence length="660" mass="73479">MPMKLNLITLGLMAAAGQVAAADFGVMHANTSKVNTTDYQCQRCVNPTGLRGEVSVSTGWKSGDDIHSGNALGKEDSGWLGAVSGEFSYRDGQGYQASVEADNLGLDSSRAHLQAGKQGVFKATADYQLLRHSQVTGKSPVWYSDNLLQPSATDTRYPKLFTEREQVGAGLTLYYQDYSAFVAFNHEAKTGNKAASLIAANGVLNFAAPIDNTTDLLTAGLSANGDNWFSRLQYNGSFFRNDIGNLSLPYSDDVYAAPPDNDAHQVSLDGQYLLDRTVVNGHLAAGRLIQDADLIQMDGNPLVNWNGEVDTSDARLSVSSLLTAKWRVNGQLSYSDRDNQGSVAEFAQLEWDNVNGAFKANVPLDITRKSVKLQSSYRFSSDVRLSGQYQHKQTERNYLEREDNREDNLWARLSLKPLDNLQLGVKALYESRDGSRYDASRITAPDENPLLRKYYLADHNRYGAELSFSHTPLSWLTLDINLRYAKDDYQHTELGLSASEDYRYDANLSLDPTADWHVYALASQQWINSDMAGSSHFATADWQGRIEDRFINLGAGFSYRWSTQLTVGGDYLFANSESNTAIDSSDYGDYYDFSHSLELYGRYALSEQMGFKLSYRYERYYDTDDAQVAVDAITGLTTLGKLDHNYNAHLLMLSFSYKLP</sequence>
<dbReference type="InterPro" id="IPR020016">
    <property type="entry name" value="Decahaem-assoc_OM_MtrB/PioB"/>
</dbReference>
<reference evidence="2 3" key="1">
    <citation type="submission" date="2019-03" db="EMBL/GenBank/DDBJ databases">
        <title>Freshwater and sediment microbial communities from various areas in North America, analyzing microbe dynamics in response to fracking.</title>
        <authorList>
            <person name="Lamendella R."/>
        </authorList>
    </citation>
    <scope>NUCLEOTIDE SEQUENCE [LARGE SCALE GENOMIC DNA]</scope>
    <source>
        <strain evidence="2 3">74A</strain>
    </source>
</reference>
<dbReference type="OrthoDB" id="9146719at2"/>
<evidence type="ECO:0000313" key="3">
    <source>
        <dbReference type="Proteomes" id="UP000294832"/>
    </source>
</evidence>
<keyword evidence="1" id="KW-0732">Signal</keyword>
<proteinExistence type="predicted"/>
<accession>A0A4R2EZD8</accession>
<comment type="caution">
    <text evidence="2">The sequence shown here is derived from an EMBL/GenBank/DDBJ whole genome shotgun (WGS) entry which is preliminary data.</text>
</comment>
<organism evidence="2 3">
    <name type="scientific">Shewanella fodinae</name>
    <dbReference type="NCBI Taxonomy" id="552357"/>
    <lineage>
        <taxon>Bacteria</taxon>
        <taxon>Pseudomonadati</taxon>
        <taxon>Pseudomonadota</taxon>
        <taxon>Gammaproteobacteria</taxon>
        <taxon>Alteromonadales</taxon>
        <taxon>Shewanellaceae</taxon>
        <taxon>Shewanella</taxon>
    </lineage>
</organism>
<dbReference type="RefSeq" id="WP_133040709.1">
    <property type="nucleotide sequence ID" value="NZ_SLWF01000062.1"/>
</dbReference>
<gene>
    <name evidence="2" type="ORF">EDC91_1622</name>
</gene>
<name>A0A4R2EZD8_9GAMM</name>
<dbReference type="NCBIfam" id="TIGR03509">
    <property type="entry name" value="OMP_MtrB_PioB"/>
    <property type="match status" value="1"/>
</dbReference>
<dbReference type="EMBL" id="SLWF01000062">
    <property type="protein sequence ID" value="TCN76050.1"/>
    <property type="molecule type" value="Genomic_DNA"/>
</dbReference>
<evidence type="ECO:0000313" key="2">
    <source>
        <dbReference type="EMBL" id="TCN76050.1"/>
    </source>
</evidence>
<dbReference type="SUPFAM" id="SSF56935">
    <property type="entry name" value="Porins"/>
    <property type="match status" value="2"/>
</dbReference>
<protein>
    <submittedName>
        <fullName evidence="2">MtrB/PioB family decaheme-associated outer membrane protein</fullName>
    </submittedName>
</protein>